<dbReference type="RefSeq" id="WP_058641052.1">
    <property type="nucleotide sequence ID" value="NZ_LDSL01000038.1"/>
</dbReference>
<proteinExistence type="predicted"/>
<comment type="caution">
    <text evidence="1">The sequence shown here is derived from an EMBL/GenBank/DDBJ whole genome shotgun (WGS) entry which is preliminary data.</text>
</comment>
<keyword evidence="2" id="KW-1185">Reference proteome</keyword>
<gene>
    <name evidence="1" type="ORF">NS331_05810</name>
</gene>
<evidence type="ECO:0000313" key="1">
    <source>
        <dbReference type="EMBL" id="KTT24813.1"/>
    </source>
</evidence>
<dbReference type="EMBL" id="LDSL01000038">
    <property type="protein sequence ID" value="KTT24813.1"/>
    <property type="molecule type" value="Genomic_DNA"/>
</dbReference>
<dbReference type="OrthoDB" id="8907891at2"/>
<reference evidence="1 2" key="1">
    <citation type="journal article" date="2016" name="Front. Microbiol.">
        <title>Genomic Resource of Rice Seed Associated Bacteria.</title>
        <authorList>
            <person name="Midha S."/>
            <person name="Bansal K."/>
            <person name="Sharma S."/>
            <person name="Kumar N."/>
            <person name="Patil P.P."/>
            <person name="Chaudhry V."/>
            <person name="Patil P.B."/>
        </authorList>
    </citation>
    <scope>NUCLEOTIDE SEQUENCE [LARGE SCALE GENOMIC DNA]</scope>
    <source>
        <strain evidence="1 2">NS331</strain>
    </source>
</reference>
<organism evidence="1 2">
    <name type="scientific">Pseudacidovorax intermedius</name>
    <dbReference type="NCBI Taxonomy" id="433924"/>
    <lineage>
        <taxon>Bacteria</taxon>
        <taxon>Pseudomonadati</taxon>
        <taxon>Pseudomonadota</taxon>
        <taxon>Betaproteobacteria</taxon>
        <taxon>Burkholderiales</taxon>
        <taxon>Comamonadaceae</taxon>
        <taxon>Pseudacidovorax</taxon>
    </lineage>
</organism>
<name>A0A147H499_9BURK</name>
<dbReference type="AlphaFoldDB" id="A0A147H499"/>
<sequence length="157" mass="16718">MNDDLPRLIEALRRALEQSVAPELQSDFARGQLAAVHDILGKLAGMAVWDPAARSAQAEALRAGLGRFEAYAAQAGQRLPAAAGSPDADELAAAEARVRQCVDWLDASAEDLGPARHAELDAIVRQALREQLLVERRRIPLTDFGAMTAGAATAPKD</sequence>
<evidence type="ECO:0000313" key="2">
    <source>
        <dbReference type="Proteomes" id="UP000072741"/>
    </source>
</evidence>
<accession>A0A147H499</accession>
<protein>
    <submittedName>
        <fullName evidence="1">Uncharacterized protein</fullName>
    </submittedName>
</protein>
<dbReference type="Proteomes" id="UP000072741">
    <property type="component" value="Unassembled WGS sequence"/>
</dbReference>